<proteinExistence type="predicted"/>
<evidence type="ECO:0000256" key="1">
    <source>
        <dbReference type="SAM" id="MobiDB-lite"/>
    </source>
</evidence>
<evidence type="ECO:0000313" key="3">
    <source>
        <dbReference type="Proteomes" id="UP000636800"/>
    </source>
</evidence>
<sequence>MIDPAIEGQDSTNGEMASSAQEIQNGDMKAGETGADEKESASPSEGVDKSIGGSGSRTFTMRELLNELKEGSGVGNEATVDEDSGGYEAHRASTAASDGSHRHGGSSFGQDSLHPQDSLQQQYSMQNDGSIELINKVSGIDDGFRSSEDSSLFC</sequence>
<protein>
    <submittedName>
        <fullName evidence="2">Uncharacterized protein</fullName>
    </submittedName>
</protein>
<dbReference type="AlphaFoldDB" id="A0A835RCK0"/>
<dbReference type="OrthoDB" id="10252231at2759"/>
<dbReference type="Proteomes" id="UP000636800">
    <property type="component" value="Chromosome 3"/>
</dbReference>
<feature type="compositionally biased region" description="Polar residues" evidence="1">
    <location>
        <begin position="108"/>
        <end position="127"/>
    </location>
</feature>
<feature type="compositionally biased region" description="Polar residues" evidence="1">
    <location>
        <begin position="9"/>
        <end position="24"/>
    </location>
</feature>
<organism evidence="2 3">
    <name type="scientific">Vanilla planifolia</name>
    <name type="common">Vanilla</name>
    <dbReference type="NCBI Taxonomy" id="51239"/>
    <lineage>
        <taxon>Eukaryota</taxon>
        <taxon>Viridiplantae</taxon>
        <taxon>Streptophyta</taxon>
        <taxon>Embryophyta</taxon>
        <taxon>Tracheophyta</taxon>
        <taxon>Spermatophyta</taxon>
        <taxon>Magnoliopsida</taxon>
        <taxon>Liliopsida</taxon>
        <taxon>Asparagales</taxon>
        <taxon>Orchidaceae</taxon>
        <taxon>Vanilloideae</taxon>
        <taxon>Vanilleae</taxon>
        <taxon>Vanilla</taxon>
    </lineage>
</organism>
<evidence type="ECO:0000313" key="2">
    <source>
        <dbReference type="EMBL" id="KAG0488584.1"/>
    </source>
</evidence>
<comment type="caution">
    <text evidence="2">The sequence shown here is derived from an EMBL/GenBank/DDBJ whole genome shotgun (WGS) entry which is preliminary data.</text>
</comment>
<gene>
    <name evidence="2" type="ORF">HPP92_007395</name>
</gene>
<reference evidence="2 3" key="1">
    <citation type="journal article" date="2020" name="Nat. Food">
        <title>A phased Vanilla planifolia genome enables genetic improvement of flavour and production.</title>
        <authorList>
            <person name="Hasing T."/>
            <person name="Tang H."/>
            <person name="Brym M."/>
            <person name="Khazi F."/>
            <person name="Huang T."/>
            <person name="Chambers A.H."/>
        </authorList>
    </citation>
    <scope>NUCLEOTIDE SEQUENCE [LARGE SCALE GENOMIC DNA]</scope>
    <source>
        <tissue evidence="2">Leaf</tissue>
    </source>
</reference>
<keyword evidence="3" id="KW-1185">Reference proteome</keyword>
<feature type="region of interest" description="Disordered" evidence="1">
    <location>
        <begin position="1"/>
        <end position="127"/>
    </location>
</feature>
<name>A0A835RCK0_VANPL</name>
<dbReference type="EMBL" id="JADCNL010000003">
    <property type="protein sequence ID" value="KAG0488584.1"/>
    <property type="molecule type" value="Genomic_DNA"/>
</dbReference>
<accession>A0A835RCK0</accession>